<feature type="active site" evidence="3">
    <location>
        <position position="46"/>
    </location>
</feature>
<dbReference type="RefSeq" id="WP_072659709.1">
    <property type="nucleotide sequence ID" value="NZ_BDFD01000010.1"/>
</dbReference>
<accession>A0A1L8CNI4</accession>
<dbReference type="Gene3D" id="3.10.310.10">
    <property type="entry name" value="Diaminopimelate Epimerase, Chain A, domain 1"/>
    <property type="match status" value="2"/>
</dbReference>
<comment type="similarity">
    <text evidence="1">Belongs to the PhzF family.</text>
</comment>
<dbReference type="GO" id="GO:0016853">
    <property type="term" value="F:isomerase activity"/>
    <property type="evidence" value="ECO:0007669"/>
    <property type="project" value="UniProtKB-KW"/>
</dbReference>
<reference evidence="4 5" key="1">
    <citation type="journal article" date="2017" name="Arch. Microbiol.">
        <title>Mariprofundus micogutta sp. nov., a novel iron-oxidizing zetaproteobacterium isolated from a deep-sea hydrothermal field at the Bayonnaise knoll of the Izu-Ogasawara arc, and a description of Mariprofundales ord. nov. and Zetaproteobacteria classis nov.</title>
        <authorList>
            <person name="Makita H."/>
            <person name="Tanaka E."/>
            <person name="Mitsunobu S."/>
            <person name="Miyazaki M."/>
            <person name="Nunoura T."/>
            <person name="Uematsu K."/>
            <person name="Takaki Y."/>
            <person name="Nishi S."/>
            <person name="Shimamura S."/>
            <person name="Takai K."/>
        </authorList>
    </citation>
    <scope>NUCLEOTIDE SEQUENCE [LARGE SCALE GENOMIC DNA]</scope>
    <source>
        <strain evidence="4 5">ET2</strain>
    </source>
</reference>
<dbReference type="PANTHER" id="PTHR13774">
    <property type="entry name" value="PHENAZINE BIOSYNTHESIS PROTEIN"/>
    <property type="match status" value="1"/>
</dbReference>
<dbReference type="NCBIfam" id="TIGR00654">
    <property type="entry name" value="PhzF_family"/>
    <property type="match status" value="1"/>
</dbReference>
<comment type="caution">
    <text evidence="4">The sequence shown here is derived from an EMBL/GenBank/DDBJ whole genome shotgun (WGS) entry which is preliminary data.</text>
</comment>
<evidence type="ECO:0000256" key="3">
    <source>
        <dbReference type="PIRSR" id="PIRSR016184-1"/>
    </source>
</evidence>
<evidence type="ECO:0000256" key="1">
    <source>
        <dbReference type="ARBA" id="ARBA00008270"/>
    </source>
</evidence>
<dbReference type="AlphaFoldDB" id="A0A1L8CNI4"/>
<evidence type="ECO:0000256" key="2">
    <source>
        <dbReference type="ARBA" id="ARBA00023235"/>
    </source>
</evidence>
<dbReference type="OrthoDB" id="9788221at2"/>
<keyword evidence="2" id="KW-0413">Isomerase</keyword>
<organism evidence="4 5">
    <name type="scientific">Mariprofundus micogutta</name>
    <dbReference type="NCBI Taxonomy" id="1921010"/>
    <lineage>
        <taxon>Bacteria</taxon>
        <taxon>Pseudomonadati</taxon>
        <taxon>Pseudomonadota</taxon>
        <taxon>Candidatius Mariprofundia</taxon>
        <taxon>Mariprofundales</taxon>
        <taxon>Mariprofundaceae</taxon>
        <taxon>Mariprofundus</taxon>
    </lineage>
</organism>
<proteinExistence type="inferred from homology"/>
<sequence>MKLPIYQIDAFAEKSFEGNPAAVCPLQTWLPDALMQLIAEENNLSETAFFVPTEAGFHIRWFTPTTEVDLCGHATLAAAYVLLECLAYEPDMITFESRSGLLTVSKADDLLVLDFPAQVPVSCETPEAILHAFGIEPVECLKGEDYIIVFEFEEDVLTTEPNIELLKELDGRGVIITSTSDSYDFVARFFAPKYGINEDPVTGSAYTQLVPFWSNRLGLKKLVARQLSSRGGNVICELHEQRVSIAGKAVKYLQGEIDLKL</sequence>
<evidence type="ECO:0000313" key="4">
    <source>
        <dbReference type="EMBL" id="GAV20389.1"/>
    </source>
</evidence>
<evidence type="ECO:0008006" key="6">
    <source>
        <dbReference type="Google" id="ProtNLM"/>
    </source>
</evidence>
<dbReference type="PIRSF" id="PIRSF016184">
    <property type="entry name" value="PhzC_PhzF"/>
    <property type="match status" value="1"/>
</dbReference>
<keyword evidence="5" id="KW-1185">Reference proteome</keyword>
<dbReference type="EMBL" id="BDFD01000010">
    <property type="protein sequence ID" value="GAV20389.1"/>
    <property type="molecule type" value="Genomic_DNA"/>
</dbReference>
<dbReference type="PANTHER" id="PTHR13774:SF17">
    <property type="entry name" value="PHENAZINE BIOSYNTHESIS-LIKE DOMAIN-CONTAINING PROTEIN"/>
    <property type="match status" value="1"/>
</dbReference>
<name>A0A1L8CNI4_9PROT</name>
<dbReference type="GO" id="GO:0005737">
    <property type="term" value="C:cytoplasm"/>
    <property type="evidence" value="ECO:0007669"/>
    <property type="project" value="TreeGrafter"/>
</dbReference>
<protein>
    <recommendedName>
        <fullName evidence="6">Isomerase YddE</fullName>
    </recommendedName>
</protein>
<dbReference type="STRING" id="1921010.MMIC_P1354"/>
<dbReference type="SUPFAM" id="SSF54506">
    <property type="entry name" value="Diaminopimelate epimerase-like"/>
    <property type="match status" value="1"/>
</dbReference>
<dbReference type="InterPro" id="IPR003719">
    <property type="entry name" value="Phenazine_PhzF-like"/>
</dbReference>
<gene>
    <name evidence="4" type="ORF">MMIC_P1354</name>
</gene>
<evidence type="ECO:0000313" key="5">
    <source>
        <dbReference type="Proteomes" id="UP000231632"/>
    </source>
</evidence>
<dbReference type="Proteomes" id="UP000231632">
    <property type="component" value="Unassembled WGS sequence"/>
</dbReference>
<dbReference type="Pfam" id="PF02567">
    <property type="entry name" value="PhzC-PhzF"/>
    <property type="match status" value="1"/>
</dbReference>